<gene>
    <name evidence="3" type="ORF">HBA54_22895</name>
</gene>
<dbReference type="AlphaFoldDB" id="A0A967KFN3"/>
<evidence type="ECO:0000313" key="3">
    <source>
        <dbReference type="EMBL" id="NIA71445.1"/>
    </source>
</evidence>
<name>A0A967KFN3_9PROT</name>
<keyword evidence="4" id="KW-1185">Reference proteome</keyword>
<dbReference type="PANTHER" id="PTHR46268">
    <property type="entry name" value="STRESS RESPONSE PROTEIN NHAX"/>
    <property type="match status" value="1"/>
</dbReference>
<proteinExistence type="inferred from homology"/>
<protein>
    <submittedName>
        <fullName evidence="3">Universal stress protein</fullName>
    </submittedName>
</protein>
<dbReference type="Pfam" id="PF00582">
    <property type="entry name" value="Usp"/>
    <property type="match status" value="1"/>
</dbReference>
<dbReference type="InterPro" id="IPR006016">
    <property type="entry name" value="UspA"/>
</dbReference>
<comment type="similarity">
    <text evidence="1">Belongs to the universal stress protein A family.</text>
</comment>
<dbReference type="SUPFAM" id="SSF52402">
    <property type="entry name" value="Adenine nucleotide alpha hydrolases-like"/>
    <property type="match status" value="1"/>
</dbReference>
<reference evidence="3" key="1">
    <citation type="submission" date="2020-03" db="EMBL/GenBank/DDBJ databases">
        <title>Genome of Pelagibius litoralis DSM 21314T.</title>
        <authorList>
            <person name="Wang G."/>
        </authorList>
    </citation>
    <scope>NUCLEOTIDE SEQUENCE</scope>
    <source>
        <strain evidence="3">DSM 21314</strain>
    </source>
</reference>
<dbReference type="CDD" id="cd00293">
    <property type="entry name" value="USP-like"/>
    <property type="match status" value="1"/>
</dbReference>
<organism evidence="3 4">
    <name type="scientific">Pelagibius litoralis</name>
    <dbReference type="NCBI Taxonomy" id="374515"/>
    <lineage>
        <taxon>Bacteria</taxon>
        <taxon>Pseudomonadati</taxon>
        <taxon>Pseudomonadota</taxon>
        <taxon>Alphaproteobacteria</taxon>
        <taxon>Rhodospirillales</taxon>
        <taxon>Rhodovibrionaceae</taxon>
        <taxon>Pelagibius</taxon>
    </lineage>
</organism>
<dbReference type="InterPro" id="IPR014729">
    <property type="entry name" value="Rossmann-like_a/b/a_fold"/>
</dbReference>
<evidence type="ECO:0000256" key="1">
    <source>
        <dbReference type="ARBA" id="ARBA00008791"/>
    </source>
</evidence>
<dbReference type="RefSeq" id="WP_167229088.1">
    <property type="nucleotide sequence ID" value="NZ_JAAQPH010000022.1"/>
</dbReference>
<dbReference type="Proteomes" id="UP000761264">
    <property type="component" value="Unassembled WGS sequence"/>
</dbReference>
<dbReference type="Gene3D" id="3.40.50.620">
    <property type="entry name" value="HUPs"/>
    <property type="match status" value="1"/>
</dbReference>
<accession>A0A967KFN3</accession>
<dbReference type="InterPro" id="IPR006015">
    <property type="entry name" value="Universal_stress_UspA"/>
</dbReference>
<dbReference type="PANTHER" id="PTHR46268:SF6">
    <property type="entry name" value="UNIVERSAL STRESS PROTEIN UP12"/>
    <property type="match status" value="1"/>
</dbReference>
<evidence type="ECO:0000313" key="4">
    <source>
        <dbReference type="Proteomes" id="UP000761264"/>
    </source>
</evidence>
<dbReference type="PRINTS" id="PR01438">
    <property type="entry name" value="UNVRSLSTRESS"/>
</dbReference>
<evidence type="ECO:0000259" key="2">
    <source>
        <dbReference type="Pfam" id="PF00582"/>
    </source>
</evidence>
<comment type="caution">
    <text evidence="3">The sequence shown here is derived from an EMBL/GenBank/DDBJ whole genome shotgun (WGS) entry which is preliminary data.</text>
</comment>
<dbReference type="EMBL" id="JAAQPH010000022">
    <property type="protein sequence ID" value="NIA71445.1"/>
    <property type="molecule type" value="Genomic_DNA"/>
</dbReference>
<sequence length="152" mass="16507">MLVFKHIMVPVDGSEHANRAVEIASDLAKKDNTQFMLLHVLTRTGSYDVPKELRSYAEIEHIRITEKDLVELAGKEILSNAANRAREHGAIDTSSRLESGDPASRIAAIARENGVDLIVMGRRGLGDLGGLLFGSVSHKVAQAVECCCLTVK</sequence>
<feature type="domain" description="UspA" evidence="2">
    <location>
        <begin position="4"/>
        <end position="152"/>
    </location>
</feature>